<dbReference type="AlphaFoldDB" id="A0A1C3JS59"/>
<dbReference type="SUPFAM" id="SSF55073">
    <property type="entry name" value="Nucleotide cyclase"/>
    <property type="match status" value="1"/>
</dbReference>
<dbReference type="Pfam" id="PF02743">
    <property type="entry name" value="dCache_1"/>
    <property type="match status" value="1"/>
</dbReference>
<dbReference type="PANTHER" id="PTHR45138:SF9">
    <property type="entry name" value="DIGUANYLATE CYCLASE DGCM-RELATED"/>
    <property type="match status" value="1"/>
</dbReference>
<feature type="transmembrane region" description="Helical" evidence="10">
    <location>
        <begin position="37"/>
        <end position="57"/>
    </location>
</feature>
<evidence type="ECO:0000256" key="3">
    <source>
        <dbReference type="ARBA" id="ARBA00012528"/>
    </source>
</evidence>
<dbReference type="InterPro" id="IPR000160">
    <property type="entry name" value="GGDEF_dom"/>
</dbReference>
<protein>
    <recommendedName>
        <fullName evidence="3">diguanylate cyclase</fullName>
        <ecNumber evidence="3">2.7.7.65</ecNumber>
    </recommendedName>
</protein>
<evidence type="ECO:0000256" key="7">
    <source>
        <dbReference type="ARBA" id="ARBA00023136"/>
    </source>
</evidence>
<dbReference type="EMBL" id="FLRB01000008">
    <property type="protein sequence ID" value="SBT20755.1"/>
    <property type="molecule type" value="Genomic_DNA"/>
</dbReference>
<dbReference type="Gene3D" id="3.30.70.270">
    <property type="match status" value="1"/>
</dbReference>
<comment type="cofactor">
    <cofactor evidence="1">
        <name>Mg(2+)</name>
        <dbReference type="ChEBI" id="CHEBI:18420"/>
    </cofactor>
</comment>
<gene>
    <name evidence="12" type="primary">pleD_4</name>
    <name evidence="13" type="synonym">pleD_2</name>
    <name evidence="12" type="ORF">MGA5115_02063</name>
    <name evidence="13" type="ORF">MGA5116_01342</name>
</gene>
<keyword evidence="4" id="KW-1003">Cell membrane</keyword>
<keyword evidence="14" id="KW-1185">Reference proteome</keyword>
<dbReference type="GO" id="GO:0043709">
    <property type="term" value="P:cell adhesion involved in single-species biofilm formation"/>
    <property type="evidence" value="ECO:0007669"/>
    <property type="project" value="TreeGrafter"/>
</dbReference>
<organism evidence="12 15">
    <name type="scientific">Marinomonas gallaica</name>
    <dbReference type="NCBI Taxonomy" id="1806667"/>
    <lineage>
        <taxon>Bacteria</taxon>
        <taxon>Pseudomonadati</taxon>
        <taxon>Pseudomonadota</taxon>
        <taxon>Gammaproteobacteria</taxon>
        <taxon>Oceanospirillales</taxon>
        <taxon>Oceanospirillaceae</taxon>
        <taxon>Marinomonas</taxon>
    </lineage>
</organism>
<proteinExistence type="predicted"/>
<reference evidence="13 14" key="1">
    <citation type="submission" date="2016-06" db="EMBL/GenBank/DDBJ databases">
        <authorList>
            <person name="Rodrigo-Torres L."/>
            <person name="Arahal D.R."/>
        </authorList>
    </citation>
    <scope>NUCLEOTIDE SEQUENCE [LARGE SCALE GENOMIC DNA]</scope>
    <source>
        <strain evidence="13 14">CECT 5116</strain>
    </source>
</reference>
<evidence type="ECO:0000256" key="2">
    <source>
        <dbReference type="ARBA" id="ARBA00004651"/>
    </source>
</evidence>
<keyword evidence="5 10" id="KW-0812">Transmembrane</keyword>
<dbReference type="NCBIfam" id="TIGR00254">
    <property type="entry name" value="GGDEF"/>
    <property type="match status" value="1"/>
</dbReference>
<dbReference type="Proteomes" id="UP000092840">
    <property type="component" value="Unassembled WGS sequence"/>
</dbReference>
<evidence type="ECO:0000259" key="11">
    <source>
        <dbReference type="PROSITE" id="PS50887"/>
    </source>
</evidence>
<dbReference type="Pfam" id="PF00990">
    <property type="entry name" value="GGDEF"/>
    <property type="match status" value="1"/>
</dbReference>
<evidence type="ECO:0000313" key="14">
    <source>
        <dbReference type="Proteomes" id="UP000092840"/>
    </source>
</evidence>
<dbReference type="Gene3D" id="3.30.450.20">
    <property type="entry name" value="PAS domain"/>
    <property type="match status" value="1"/>
</dbReference>
<dbReference type="Proteomes" id="UP000092871">
    <property type="component" value="Unassembled WGS sequence"/>
</dbReference>
<keyword evidence="6 10" id="KW-1133">Transmembrane helix</keyword>
<evidence type="ECO:0000256" key="10">
    <source>
        <dbReference type="SAM" id="Phobius"/>
    </source>
</evidence>
<comment type="subcellular location">
    <subcellularLocation>
        <location evidence="2">Cell membrane</location>
        <topology evidence="2">Multi-pass membrane protein</topology>
    </subcellularLocation>
</comment>
<dbReference type="PANTHER" id="PTHR45138">
    <property type="entry name" value="REGULATORY COMPONENTS OF SENSORY TRANSDUCTION SYSTEM"/>
    <property type="match status" value="1"/>
</dbReference>
<evidence type="ECO:0000313" key="12">
    <source>
        <dbReference type="EMBL" id="SBT17946.1"/>
    </source>
</evidence>
<name>A0A1C3JS59_9GAMM</name>
<dbReference type="InterPro" id="IPR043128">
    <property type="entry name" value="Rev_trsase/Diguanyl_cyclase"/>
</dbReference>
<accession>A0A1C3JS59</accession>
<evidence type="ECO:0000313" key="15">
    <source>
        <dbReference type="Proteomes" id="UP000092871"/>
    </source>
</evidence>
<dbReference type="CDD" id="cd12914">
    <property type="entry name" value="PDC1_DGC_like"/>
    <property type="match status" value="1"/>
</dbReference>
<sequence>MPKGDNLSNASKNEAHSSLQSPTHSALHWFNSFRNRIAVLFGCLLLILGIIVVSYIYNASSNRLTIASGKSLAIIAQSVSNMLSSTLQEREREIILLSKRPLFATERNQEKMQQALDRIKDSYEHYAWIGFANADGKVMVAGKQMLQGADVSQRPWFILGSQAPFIGDVHGALLLASMIAPMDDGSQPRLVDFAAPVYGENGVFEGVVAAHSNWAWVRSVLNSALPKEHDGIEIFIIDKHNEVLYPNALIHSTIVPNNIPASGEFQYNEWRDGKRYLTAMALVDSQVSTDLGWKILVRQPSDMAMSAVHDMRVIILLISIVATLIGVFTAYQLAGALSRPIERLAATALGIKNGSRQISFTETDSRLKEVISLSNSLQGMMTSLLDREHSLVQMNANLEATVQKRTNALEQANKELAELALRDPLTQCFNRLALEEAMTQIFKQAAEDGEAYSVIMIDIDHFKAVNDTYGHQAGDEALKKLVELMHNNTRDGDFVARYGGEEFTILLPKTDSKTAAERAEQIRQIVQDTVIEEIGHITISLGVATYCQSDQRAEIILDRSDEALYQSKENGRNQVSIN</sequence>
<keyword evidence="7 10" id="KW-0472">Membrane</keyword>
<dbReference type="InterPro" id="IPR033479">
    <property type="entry name" value="dCache_1"/>
</dbReference>
<dbReference type="PROSITE" id="PS50887">
    <property type="entry name" value="GGDEF"/>
    <property type="match status" value="1"/>
</dbReference>
<dbReference type="InterPro" id="IPR050469">
    <property type="entry name" value="Diguanylate_Cyclase"/>
</dbReference>
<evidence type="ECO:0000313" key="13">
    <source>
        <dbReference type="EMBL" id="SBT20755.1"/>
    </source>
</evidence>
<dbReference type="SMART" id="SM00267">
    <property type="entry name" value="GGDEF"/>
    <property type="match status" value="1"/>
</dbReference>
<evidence type="ECO:0000256" key="1">
    <source>
        <dbReference type="ARBA" id="ARBA00001946"/>
    </source>
</evidence>
<dbReference type="OrthoDB" id="9812260at2"/>
<evidence type="ECO:0000256" key="8">
    <source>
        <dbReference type="ARBA" id="ARBA00034247"/>
    </source>
</evidence>
<dbReference type="CDD" id="cd01949">
    <property type="entry name" value="GGDEF"/>
    <property type="match status" value="1"/>
</dbReference>
<feature type="domain" description="GGDEF" evidence="11">
    <location>
        <begin position="450"/>
        <end position="578"/>
    </location>
</feature>
<evidence type="ECO:0000256" key="5">
    <source>
        <dbReference type="ARBA" id="ARBA00022692"/>
    </source>
</evidence>
<reference evidence="12 15" key="2">
    <citation type="submission" date="2016-06" db="EMBL/GenBank/DDBJ databases">
        <authorList>
            <person name="Kjaerup R.B."/>
            <person name="Dalgaard T.S."/>
            <person name="Juul-Madsen H.R."/>
        </authorList>
    </citation>
    <scope>NUCLEOTIDE SEQUENCE [LARGE SCALE GENOMIC DNA]</scope>
    <source>
        <strain evidence="12 15">CECT 5115</strain>
    </source>
</reference>
<evidence type="ECO:0000256" key="6">
    <source>
        <dbReference type="ARBA" id="ARBA00022989"/>
    </source>
</evidence>
<dbReference type="InterPro" id="IPR029787">
    <property type="entry name" value="Nucleotide_cyclase"/>
</dbReference>
<feature type="coiled-coil region" evidence="9">
    <location>
        <begin position="395"/>
        <end position="422"/>
    </location>
</feature>
<evidence type="ECO:0000256" key="4">
    <source>
        <dbReference type="ARBA" id="ARBA00022475"/>
    </source>
</evidence>
<dbReference type="GO" id="GO:0052621">
    <property type="term" value="F:diguanylate cyclase activity"/>
    <property type="evidence" value="ECO:0007669"/>
    <property type="project" value="UniProtKB-EC"/>
</dbReference>
<feature type="transmembrane region" description="Helical" evidence="10">
    <location>
        <begin position="313"/>
        <end position="334"/>
    </location>
</feature>
<dbReference type="GO" id="GO:0005886">
    <property type="term" value="C:plasma membrane"/>
    <property type="evidence" value="ECO:0007669"/>
    <property type="project" value="UniProtKB-SubCell"/>
</dbReference>
<evidence type="ECO:0000256" key="9">
    <source>
        <dbReference type="SAM" id="Coils"/>
    </source>
</evidence>
<dbReference type="Gene3D" id="6.10.340.10">
    <property type="match status" value="1"/>
</dbReference>
<dbReference type="GO" id="GO:1902201">
    <property type="term" value="P:negative regulation of bacterial-type flagellum-dependent cell motility"/>
    <property type="evidence" value="ECO:0007669"/>
    <property type="project" value="TreeGrafter"/>
</dbReference>
<dbReference type="EC" id="2.7.7.65" evidence="3"/>
<keyword evidence="9" id="KW-0175">Coiled coil</keyword>
<dbReference type="FunFam" id="3.30.70.270:FF:000001">
    <property type="entry name" value="Diguanylate cyclase domain protein"/>
    <property type="match status" value="1"/>
</dbReference>
<comment type="catalytic activity">
    <reaction evidence="8">
        <text>2 GTP = 3',3'-c-di-GMP + 2 diphosphate</text>
        <dbReference type="Rhea" id="RHEA:24898"/>
        <dbReference type="ChEBI" id="CHEBI:33019"/>
        <dbReference type="ChEBI" id="CHEBI:37565"/>
        <dbReference type="ChEBI" id="CHEBI:58805"/>
        <dbReference type="EC" id="2.7.7.65"/>
    </reaction>
</comment>
<dbReference type="EMBL" id="FLRA01000014">
    <property type="protein sequence ID" value="SBT17946.1"/>
    <property type="molecule type" value="Genomic_DNA"/>
</dbReference>